<name>A0ABD1N5L6_9FABA</name>
<dbReference type="Proteomes" id="UP001603857">
    <property type="component" value="Unassembled WGS sequence"/>
</dbReference>
<proteinExistence type="predicted"/>
<dbReference type="EMBL" id="JBGMDY010000002">
    <property type="protein sequence ID" value="KAL2343389.1"/>
    <property type="molecule type" value="Genomic_DNA"/>
</dbReference>
<reference evidence="1 2" key="1">
    <citation type="submission" date="2024-08" db="EMBL/GenBank/DDBJ databases">
        <title>Insights into the chromosomal genome structure of Flemingia macrophylla.</title>
        <authorList>
            <person name="Ding Y."/>
            <person name="Zhao Y."/>
            <person name="Bi W."/>
            <person name="Wu M."/>
            <person name="Zhao G."/>
            <person name="Gong Y."/>
            <person name="Li W."/>
            <person name="Zhang P."/>
        </authorList>
    </citation>
    <scope>NUCLEOTIDE SEQUENCE [LARGE SCALE GENOMIC DNA]</scope>
    <source>
        <strain evidence="1">DYQJB</strain>
        <tissue evidence="1">Leaf</tissue>
    </source>
</reference>
<evidence type="ECO:0000313" key="1">
    <source>
        <dbReference type="EMBL" id="KAL2343389.1"/>
    </source>
</evidence>
<keyword evidence="2" id="KW-1185">Reference proteome</keyword>
<comment type="caution">
    <text evidence="1">The sequence shown here is derived from an EMBL/GenBank/DDBJ whole genome shotgun (WGS) entry which is preliminary data.</text>
</comment>
<gene>
    <name evidence="1" type="ORF">Fmac_004674</name>
</gene>
<evidence type="ECO:0000313" key="2">
    <source>
        <dbReference type="Proteomes" id="UP001603857"/>
    </source>
</evidence>
<dbReference type="AlphaFoldDB" id="A0ABD1N5L6"/>
<accession>A0ABD1N5L6</accession>
<protein>
    <submittedName>
        <fullName evidence="1">Uncharacterized protein</fullName>
    </submittedName>
</protein>
<sequence>MENLTLEPLIVISSVLHLIGGLHRNVTMENAALNESRVPDALLERVHRRDRFRVTYFDDYKFSHNNILNLGDIFPTTEKFDRPMVLENSQKKVTPTAAGERSHVFGRNS</sequence>
<organism evidence="1 2">
    <name type="scientific">Flemingia macrophylla</name>
    <dbReference type="NCBI Taxonomy" id="520843"/>
    <lineage>
        <taxon>Eukaryota</taxon>
        <taxon>Viridiplantae</taxon>
        <taxon>Streptophyta</taxon>
        <taxon>Embryophyta</taxon>
        <taxon>Tracheophyta</taxon>
        <taxon>Spermatophyta</taxon>
        <taxon>Magnoliopsida</taxon>
        <taxon>eudicotyledons</taxon>
        <taxon>Gunneridae</taxon>
        <taxon>Pentapetalae</taxon>
        <taxon>rosids</taxon>
        <taxon>fabids</taxon>
        <taxon>Fabales</taxon>
        <taxon>Fabaceae</taxon>
        <taxon>Papilionoideae</taxon>
        <taxon>50 kb inversion clade</taxon>
        <taxon>NPAAA clade</taxon>
        <taxon>indigoferoid/millettioid clade</taxon>
        <taxon>Phaseoleae</taxon>
        <taxon>Flemingia</taxon>
    </lineage>
</organism>